<feature type="compositionally biased region" description="Polar residues" evidence="1">
    <location>
        <begin position="544"/>
        <end position="553"/>
    </location>
</feature>
<feature type="region of interest" description="Disordered" evidence="1">
    <location>
        <begin position="612"/>
        <end position="657"/>
    </location>
</feature>
<evidence type="ECO:0000256" key="1">
    <source>
        <dbReference type="SAM" id="MobiDB-lite"/>
    </source>
</evidence>
<dbReference type="EMBL" id="VIIS01000949">
    <property type="protein sequence ID" value="KAF0303388.1"/>
    <property type="molecule type" value="Genomic_DNA"/>
</dbReference>
<dbReference type="Pfam" id="PF15961">
    <property type="entry name" value="DUF4764"/>
    <property type="match status" value="1"/>
</dbReference>
<dbReference type="OrthoDB" id="6369238at2759"/>
<accession>A0A6A4WMI1</accession>
<comment type="caution">
    <text evidence="3">The sequence shown here is derived from an EMBL/GenBank/DDBJ whole genome shotgun (WGS) entry which is preliminary data.</text>
</comment>
<organism evidence="3 4">
    <name type="scientific">Amphibalanus amphitrite</name>
    <name type="common">Striped barnacle</name>
    <name type="synonym">Balanus amphitrite</name>
    <dbReference type="NCBI Taxonomy" id="1232801"/>
    <lineage>
        <taxon>Eukaryota</taxon>
        <taxon>Metazoa</taxon>
        <taxon>Ecdysozoa</taxon>
        <taxon>Arthropoda</taxon>
        <taxon>Crustacea</taxon>
        <taxon>Multicrustacea</taxon>
        <taxon>Cirripedia</taxon>
        <taxon>Thoracica</taxon>
        <taxon>Thoracicalcarea</taxon>
        <taxon>Balanomorpha</taxon>
        <taxon>Balanoidea</taxon>
        <taxon>Balanidae</taxon>
        <taxon>Amphibalaninae</taxon>
        <taxon>Amphibalanus</taxon>
    </lineage>
</organism>
<proteinExistence type="predicted"/>
<feature type="region of interest" description="Disordered" evidence="1">
    <location>
        <begin position="120"/>
        <end position="148"/>
    </location>
</feature>
<dbReference type="InterPro" id="IPR031885">
    <property type="entry name" value="DUF4764"/>
</dbReference>
<feature type="compositionally biased region" description="Basic and acidic residues" evidence="1">
    <location>
        <begin position="504"/>
        <end position="516"/>
    </location>
</feature>
<gene>
    <name evidence="3" type="ORF">FJT64_024625</name>
</gene>
<feature type="domain" description="DUF4764" evidence="2">
    <location>
        <begin position="485"/>
        <end position="530"/>
    </location>
</feature>
<protein>
    <recommendedName>
        <fullName evidence="2">DUF4764 domain-containing protein</fullName>
    </recommendedName>
</protein>
<reference evidence="3 4" key="1">
    <citation type="submission" date="2019-07" db="EMBL/GenBank/DDBJ databases">
        <title>Draft genome assembly of a fouling barnacle, Amphibalanus amphitrite (Darwin, 1854): The first reference genome for Thecostraca.</title>
        <authorList>
            <person name="Kim W."/>
        </authorList>
    </citation>
    <scope>NUCLEOTIDE SEQUENCE [LARGE SCALE GENOMIC DNA]</scope>
    <source>
        <strain evidence="3">SNU_AA5</strain>
        <tissue evidence="3">Soma without cirri and trophi</tissue>
    </source>
</reference>
<feature type="compositionally biased region" description="Low complexity" evidence="1">
    <location>
        <begin position="288"/>
        <end position="301"/>
    </location>
</feature>
<feature type="region of interest" description="Disordered" evidence="1">
    <location>
        <begin position="288"/>
        <end position="323"/>
    </location>
</feature>
<name>A0A6A4WMI1_AMPAM</name>
<feature type="compositionally biased region" description="Low complexity" evidence="1">
    <location>
        <begin position="780"/>
        <end position="806"/>
    </location>
</feature>
<dbReference type="Proteomes" id="UP000440578">
    <property type="component" value="Unassembled WGS sequence"/>
</dbReference>
<feature type="region of interest" description="Disordered" evidence="1">
    <location>
        <begin position="440"/>
        <end position="578"/>
    </location>
</feature>
<feature type="compositionally biased region" description="Basic residues" evidence="1">
    <location>
        <begin position="446"/>
        <end position="459"/>
    </location>
</feature>
<feature type="region of interest" description="Disordered" evidence="1">
    <location>
        <begin position="890"/>
        <end position="936"/>
    </location>
</feature>
<feature type="compositionally biased region" description="Acidic residues" evidence="1">
    <location>
        <begin position="762"/>
        <end position="779"/>
    </location>
</feature>
<feature type="region of interest" description="Disordered" evidence="1">
    <location>
        <begin position="757"/>
        <end position="868"/>
    </location>
</feature>
<feature type="compositionally biased region" description="Acidic residues" evidence="1">
    <location>
        <begin position="517"/>
        <end position="543"/>
    </location>
</feature>
<dbReference type="AlphaFoldDB" id="A0A6A4WMI1"/>
<sequence>MSGGQRVFLVDGQAVYLEGDGDVTEDVLQQALSQLATGGTQPAAAAEEEPESEADTPKADQTMDSEEGIVLNAGEDGDEQEGVLAILQDETGQQQTVRLTPDQAAALGIDYEQLVAAAAAGEEEAAATPGEPAAASESAPAEQTSAQEVASLATSVVLDLNESRPSLVNQSQGGDKVTYTFEVVDKDAAAGTGSGQRSAPAGQQTGLLTKARDIMVPRVRTGDARQIQQQIHKTAAQVLRTNTPSAPVPRDPITGGYISPATLKKGPVYNTGPNAQQNNRRTIINTASTVQQKAQSSASASMPTVSATSVSGDPSAADPDEDVDDLPVILTPVSGSEPLPDYIEPRPGMKILVRPLDMASVGGGDGPAPARPVGSSDNPIQLVQQGNTFKSLQPLSHEQLKQIASVLQQSRLNVPSNSKNSLYDADTNTRIVYRVVYPEDVGRGGGRGRGRRGRGRGRGSRGSYTRKADDADVDWSPELSRKAERKRLATKTRTGRVSKPPKHMVKDYRRLHRLDFNEPDLDDSDGGYSEWDEAAGGGDDELTQDSTELSNDASAAGSDRLEASLSTPASESKPKRTLHQAIRERFTCRTCNTLFIGYMRLEGHFAKFPDHERPPYVPPKGGTPFHNYHAGSNPRGARGRGRGRGRGRPPRHAYGYTSVSAGPSAKRLRLEEPEFPAARLVSQLEAAAGGSVHRLCDSMSAVLDQFRERVRSAVTPLPARQRIGVTATSRAVDGPVLKVDEERASLTGLPLGTYVLWPVAPEPDDDPGESMGDVGEDAADSPAPAEPASAASPSAAAALGEAVMAAVSDEGSPPAAEHSEQASPEGVTAGGEVTEAGIDDTLVTVKTEDSEPEEEASAAPSTEPAPPVEKDVLSAAELSQVALSATEGAHIPPPAAESAHMPPPADVNAPVPLPSEPPPAPLPTTNGGTLPLSDSEAAHRAVSDVLDEFVDGLVDAPEYPFTGEPVSEIDSTQLQLKITETETLAATATGNGDMPLVGDDR</sequence>
<evidence type="ECO:0000259" key="2">
    <source>
        <dbReference type="Pfam" id="PF15961"/>
    </source>
</evidence>
<feature type="region of interest" description="Disordered" evidence="1">
    <location>
        <begin position="34"/>
        <end position="75"/>
    </location>
</feature>
<keyword evidence="4" id="KW-1185">Reference proteome</keyword>
<feature type="compositionally biased region" description="Pro residues" evidence="1">
    <location>
        <begin position="891"/>
        <end position="922"/>
    </location>
</feature>
<evidence type="ECO:0000313" key="4">
    <source>
        <dbReference type="Proteomes" id="UP000440578"/>
    </source>
</evidence>
<feature type="compositionally biased region" description="Basic residues" evidence="1">
    <location>
        <begin position="637"/>
        <end position="651"/>
    </location>
</feature>
<feature type="compositionally biased region" description="Basic residues" evidence="1">
    <location>
        <begin position="483"/>
        <end position="503"/>
    </location>
</feature>
<evidence type="ECO:0000313" key="3">
    <source>
        <dbReference type="EMBL" id="KAF0303388.1"/>
    </source>
</evidence>
<feature type="compositionally biased region" description="Low complexity" evidence="1">
    <location>
        <begin position="923"/>
        <end position="933"/>
    </location>
</feature>
<feature type="compositionally biased region" description="Polar residues" evidence="1">
    <location>
        <begin position="302"/>
        <end position="312"/>
    </location>
</feature>